<dbReference type="InterPro" id="IPR028896">
    <property type="entry name" value="GcvT/YgfZ/DmdA"/>
</dbReference>
<evidence type="ECO:0000256" key="2">
    <source>
        <dbReference type="ARBA" id="ARBA00023002"/>
    </source>
</evidence>
<proteinExistence type="inferred from homology"/>
<feature type="domain" description="SoxA A3" evidence="5">
    <location>
        <begin position="495"/>
        <end position="578"/>
    </location>
</feature>
<sequence length="972" mass="104491">MRIEGRGIIDRSTPVGFRFDGHDYVGFAGDTLASALLANGVRLVGRSFKYHRPRGILTAGSEEPNALVEVIEGNSHTPNVRATMQELYPGLAARSQNRFPSLDFDLLAVNDLAAPLLGAGFYYKTFMWPRRFWEGLYEPLIRRAAGLGSLDRQHDGGEYEQAFAFCDLLVIGAGPAGLMAALEAARGGADVILADESAQPGGRLLSETLTVDGRAGGEWAASVLAELQALPNVRIMARTTVTGAYDHGTYAALERVSLHLPPRPNLPRECFWRIVARRAILAAGALERPIAFENNDRPGIMLASAVRTYLNRYGVAPGKRVTVFCNNEDARRTARDLIAAGVTVAAIINSRAHASAVEDCPVYTGATVIDSRGRKGLRQITIRHGGGEAVIETDCLAVSGGWNPQVHLTCHMNGRPLWNQSLAAFVPQPDAVPGLAAAGAAAGIMSTAACLASGQRAAREALEALGRKAPGITLPVAEDAPYAIEPLWQVPHKFRAWLDFANDVTVKDVKLAAQENYSSVEHMKRYTTQGMAPDQGKNSNVAALAVLADSTGRGIAETGTTTFRPPFTPVSIAAMGAGGRGAGFAPQRFLTSHQASVERGAPMIEAGLWYRPSYFPRPGETTWQQSCDREVQMVRNHVGVADVSTLGKIDLQGKDAGRFLDFVYTNTFSTLPVGRVRYGLMLREDGLVLDDGTTARLGEHHYLMTTTTAAAGLVMRHLDFVHQAFCADWDLRFISVTESWSQFAVAGPKARALLASVLDDGPDLPFMGCGPVTVQGVQGRLFRISFSGEEGYELAVPARHGEALFRDLLARAETMGGGPYGMEALNVLRIEKGFITHAEIHGRTTAFDIGMEKMVSAKKDCIGKAASQRPGLNGPEREQLVGLKSLSDGALTAGAHLFVPGDKVERAQDQGYVTSVCHSATLGCSIGLAFLKDGRARHGQTIRVVDHLRGVDLLAEVCDPVFHDKEGVKLRA</sequence>
<dbReference type="SUPFAM" id="SSF101790">
    <property type="entry name" value="Aminomethyltransferase beta-barrel domain"/>
    <property type="match status" value="1"/>
</dbReference>
<organism evidence="6 7">
    <name type="scientific">Gemmobacter denitrificans</name>
    <dbReference type="NCBI Taxonomy" id="3123040"/>
    <lineage>
        <taxon>Bacteria</taxon>
        <taxon>Pseudomonadati</taxon>
        <taxon>Pseudomonadota</taxon>
        <taxon>Alphaproteobacteria</taxon>
        <taxon>Rhodobacterales</taxon>
        <taxon>Paracoccaceae</taxon>
        <taxon>Gemmobacter</taxon>
    </lineage>
</organism>
<dbReference type="Pfam" id="PF08669">
    <property type="entry name" value="GCV_T_C"/>
    <property type="match status" value="1"/>
</dbReference>
<dbReference type="InterPro" id="IPR041854">
    <property type="entry name" value="BFD-like_2Fe2S-bd_dom_sf"/>
</dbReference>
<evidence type="ECO:0000313" key="7">
    <source>
        <dbReference type="Proteomes" id="UP001431963"/>
    </source>
</evidence>
<protein>
    <submittedName>
        <fullName evidence="6">Sarcosine oxidase subunit alpha family protein</fullName>
    </submittedName>
</protein>
<dbReference type="InterPro" id="IPR042204">
    <property type="entry name" value="2Fe-2S-bd_N"/>
</dbReference>
<dbReference type="Gene3D" id="1.10.10.1100">
    <property type="entry name" value="BFD-like [2Fe-2S]-binding domain"/>
    <property type="match status" value="1"/>
</dbReference>
<dbReference type="PANTHER" id="PTHR43757:SF2">
    <property type="entry name" value="AMINOMETHYLTRANSFERASE, MITOCHONDRIAL"/>
    <property type="match status" value="1"/>
</dbReference>
<dbReference type="Pfam" id="PF12831">
    <property type="entry name" value="FAD_oxidored"/>
    <property type="match status" value="1"/>
</dbReference>
<dbReference type="Proteomes" id="UP001431963">
    <property type="component" value="Unassembled WGS sequence"/>
</dbReference>
<dbReference type="Gene3D" id="3.30.1360.120">
    <property type="entry name" value="Probable tRNA modification gtpase trme, domain 1"/>
    <property type="match status" value="1"/>
</dbReference>
<evidence type="ECO:0000259" key="4">
    <source>
        <dbReference type="Pfam" id="PF08669"/>
    </source>
</evidence>
<dbReference type="InterPro" id="IPR041117">
    <property type="entry name" value="SoxA_A3"/>
</dbReference>
<feature type="domain" description="GCVT N-terminal" evidence="3">
    <location>
        <begin position="593"/>
        <end position="859"/>
    </location>
</feature>
<dbReference type="NCBIfam" id="TIGR01372">
    <property type="entry name" value="soxA"/>
    <property type="match status" value="1"/>
</dbReference>
<dbReference type="Pfam" id="PF13510">
    <property type="entry name" value="Fer2_4"/>
    <property type="match status" value="1"/>
</dbReference>
<evidence type="ECO:0000313" key="6">
    <source>
        <dbReference type="EMBL" id="MEH7829493.1"/>
    </source>
</evidence>
<dbReference type="InterPro" id="IPR029043">
    <property type="entry name" value="GcvT/YgfZ_C"/>
</dbReference>
<dbReference type="PRINTS" id="PR00469">
    <property type="entry name" value="PNDRDTASEII"/>
</dbReference>
<evidence type="ECO:0000256" key="1">
    <source>
        <dbReference type="ARBA" id="ARBA00008609"/>
    </source>
</evidence>
<dbReference type="InterPro" id="IPR006277">
    <property type="entry name" value="Sarcosine_oxidase_asu"/>
</dbReference>
<dbReference type="EMBL" id="JBALHR010000010">
    <property type="protein sequence ID" value="MEH7829493.1"/>
    <property type="molecule type" value="Genomic_DNA"/>
</dbReference>
<dbReference type="Gene3D" id="3.10.20.440">
    <property type="entry name" value="2Fe-2S iron-sulphur cluster binding domain, sarcosine oxidase, alpha subunit, N-terminal domain"/>
    <property type="match status" value="1"/>
</dbReference>
<accession>A0ABU8BZ62</accession>
<keyword evidence="7" id="KW-1185">Reference proteome</keyword>
<dbReference type="PIRSF" id="PIRSF037980">
    <property type="entry name" value="SoxA"/>
    <property type="match status" value="1"/>
</dbReference>
<feature type="domain" description="Aminomethyltransferase C-terminal" evidence="4">
    <location>
        <begin position="879"/>
        <end position="964"/>
    </location>
</feature>
<dbReference type="InterPro" id="IPR013977">
    <property type="entry name" value="GcvT_C"/>
</dbReference>
<dbReference type="InterPro" id="IPR027266">
    <property type="entry name" value="TrmE/GcvT-like"/>
</dbReference>
<reference evidence="6" key="1">
    <citation type="submission" date="2024-02" db="EMBL/GenBank/DDBJ databases">
        <title>Genome sequences of strain Gemmobacter sp. JM10B15.</title>
        <authorList>
            <person name="Zhang M."/>
        </authorList>
    </citation>
    <scope>NUCLEOTIDE SEQUENCE</scope>
    <source>
        <strain evidence="6">JM10B15</strain>
    </source>
</reference>
<dbReference type="SUPFAM" id="SSF103025">
    <property type="entry name" value="Folate-binding domain"/>
    <property type="match status" value="1"/>
</dbReference>
<dbReference type="InterPro" id="IPR036188">
    <property type="entry name" value="FAD/NAD-bd_sf"/>
</dbReference>
<dbReference type="SUPFAM" id="SSF51905">
    <property type="entry name" value="FAD/NAD(P)-binding domain"/>
    <property type="match status" value="1"/>
</dbReference>
<keyword evidence="2" id="KW-0560">Oxidoreductase</keyword>
<name>A0ABU8BZ62_9RHOB</name>
<dbReference type="RefSeq" id="WP_335424523.1">
    <property type="nucleotide sequence ID" value="NZ_JBALHR010000010.1"/>
</dbReference>
<dbReference type="Pfam" id="PF01571">
    <property type="entry name" value="GCV_T"/>
    <property type="match status" value="1"/>
</dbReference>
<dbReference type="PANTHER" id="PTHR43757">
    <property type="entry name" value="AMINOMETHYLTRANSFERASE"/>
    <property type="match status" value="1"/>
</dbReference>
<comment type="caution">
    <text evidence="6">The sequence shown here is derived from an EMBL/GenBank/DDBJ whole genome shotgun (WGS) entry which is preliminary data.</text>
</comment>
<comment type="similarity">
    <text evidence="1">Belongs to the GcvT family.</text>
</comment>
<dbReference type="Pfam" id="PF17806">
    <property type="entry name" value="SO_alpha_A3"/>
    <property type="match status" value="1"/>
</dbReference>
<dbReference type="InterPro" id="IPR006222">
    <property type="entry name" value="GCVT_N"/>
</dbReference>
<gene>
    <name evidence="6" type="ORF">V6590_15160</name>
</gene>
<dbReference type="Gene3D" id="3.50.50.60">
    <property type="entry name" value="FAD/NAD(P)-binding domain"/>
    <property type="match status" value="1"/>
</dbReference>
<dbReference type="PRINTS" id="PR00368">
    <property type="entry name" value="FADPNR"/>
</dbReference>
<evidence type="ECO:0000259" key="3">
    <source>
        <dbReference type="Pfam" id="PF01571"/>
    </source>
</evidence>
<evidence type="ECO:0000259" key="5">
    <source>
        <dbReference type="Pfam" id="PF17806"/>
    </source>
</evidence>